<evidence type="ECO:0000313" key="4">
    <source>
        <dbReference type="Proteomes" id="UP000008311"/>
    </source>
</evidence>
<dbReference type="STRING" id="3988.B9S703"/>
<accession>B9S703</accession>
<dbReference type="NCBIfam" id="TIGR01640">
    <property type="entry name" value="F_box_assoc_1"/>
    <property type="match status" value="1"/>
</dbReference>
<dbReference type="SUPFAM" id="SSF81383">
    <property type="entry name" value="F-box domain"/>
    <property type="match status" value="1"/>
</dbReference>
<sequence length="413" mass="47135">MAKSVGNKNLGLLRTVEERALSKKVEDEQNKQHVPYFHKDCISNILIRLPLQSLQSSRFVCKLWYSIINSSIFIDAHLRRSESVLIYVKPVPNKRYSATSKPPEESNNFSVEASFLQSNSGSIFAEPIMNSAPKFCIQFVEFKEGNMKIGEYNVNCLGNIRATCNGLILLDNKLKKGGLIVMNPVTRKLIALPLGTIYSPQDESYGFALSDTTGEYKVVHLFRDELGYVSCETLNLRARFWKEVNGPSFGLFRWFGYRPVAALGALHWIPQVDHNDYLVSMEVDNEKFHSVPLPKSCRIHDRIIEMGGLLCFVTHEELNIDIWNLRSLSGDVWTKQYSITRGSIIDMVPICSLRIGGELIFKRDEDGSFYSYDCRLKEMRKVEMDKKCLPFHGTYLPHVNSLISWVKIQDASN</sequence>
<dbReference type="Pfam" id="PF08268">
    <property type="entry name" value="FBA_3"/>
    <property type="match status" value="1"/>
</dbReference>
<dbReference type="eggNOG" id="ENOG502QW61">
    <property type="taxonomic scope" value="Eukaryota"/>
</dbReference>
<gene>
    <name evidence="3" type="ORF">RCOM_1330230</name>
</gene>
<evidence type="ECO:0000313" key="3">
    <source>
        <dbReference type="EMBL" id="EEF40582.1"/>
    </source>
</evidence>
<feature type="domain" description="F-box associated beta-propeller type 3" evidence="2">
    <location>
        <begin position="152"/>
        <end position="385"/>
    </location>
</feature>
<name>B9S703_RICCO</name>
<reference evidence="4" key="1">
    <citation type="journal article" date="2010" name="Nat. Biotechnol.">
        <title>Draft genome sequence of the oilseed species Ricinus communis.</title>
        <authorList>
            <person name="Chan A.P."/>
            <person name="Crabtree J."/>
            <person name="Zhao Q."/>
            <person name="Lorenzi H."/>
            <person name="Orvis J."/>
            <person name="Puiu D."/>
            <person name="Melake-Berhan A."/>
            <person name="Jones K.M."/>
            <person name="Redman J."/>
            <person name="Chen G."/>
            <person name="Cahoon E.B."/>
            <person name="Gedil M."/>
            <person name="Stanke M."/>
            <person name="Haas B.J."/>
            <person name="Wortman J.R."/>
            <person name="Fraser-Liggett C.M."/>
            <person name="Ravel J."/>
            <person name="Rabinowicz P.D."/>
        </authorList>
    </citation>
    <scope>NUCLEOTIDE SEQUENCE [LARGE SCALE GENOMIC DNA]</scope>
    <source>
        <strain evidence="4">cv. Hale</strain>
    </source>
</reference>
<organism evidence="3 4">
    <name type="scientific">Ricinus communis</name>
    <name type="common">Castor bean</name>
    <dbReference type="NCBI Taxonomy" id="3988"/>
    <lineage>
        <taxon>Eukaryota</taxon>
        <taxon>Viridiplantae</taxon>
        <taxon>Streptophyta</taxon>
        <taxon>Embryophyta</taxon>
        <taxon>Tracheophyta</taxon>
        <taxon>Spermatophyta</taxon>
        <taxon>Magnoliopsida</taxon>
        <taxon>eudicotyledons</taxon>
        <taxon>Gunneridae</taxon>
        <taxon>Pentapetalae</taxon>
        <taxon>rosids</taxon>
        <taxon>fabids</taxon>
        <taxon>Malpighiales</taxon>
        <taxon>Euphorbiaceae</taxon>
        <taxon>Acalyphoideae</taxon>
        <taxon>Acalypheae</taxon>
        <taxon>Ricinus</taxon>
    </lineage>
</organism>
<dbReference type="Proteomes" id="UP000008311">
    <property type="component" value="Unassembled WGS sequence"/>
</dbReference>
<dbReference type="OrthoDB" id="1938527at2759"/>
<dbReference type="InterPro" id="IPR036047">
    <property type="entry name" value="F-box-like_dom_sf"/>
</dbReference>
<dbReference type="InParanoid" id="B9S703"/>
<dbReference type="Pfam" id="PF00646">
    <property type="entry name" value="F-box"/>
    <property type="match status" value="1"/>
</dbReference>
<proteinExistence type="predicted"/>
<evidence type="ECO:0000259" key="1">
    <source>
        <dbReference type="Pfam" id="PF00646"/>
    </source>
</evidence>
<dbReference type="PANTHER" id="PTHR31672:SF11">
    <property type="entry name" value="F-BOX PROTEIN CPR1-LIKE ISOFORM X2"/>
    <property type="match status" value="1"/>
</dbReference>
<keyword evidence="4" id="KW-1185">Reference proteome</keyword>
<evidence type="ECO:0000259" key="2">
    <source>
        <dbReference type="Pfam" id="PF08268"/>
    </source>
</evidence>
<dbReference type="InterPro" id="IPR050796">
    <property type="entry name" value="SCF_F-box_component"/>
</dbReference>
<dbReference type="EMBL" id="EQ973883">
    <property type="protein sequence ID" value="EEF40582.1"/>
    <property type="molecule type" value="Genomic_DNA"/>
</dbReference>
<feature type="domain" description="F-box" evidence="1">
    <location>
        <begin position="40"/>
        <end position="73"/>
    </location>
</feature>
<dbReference type="InterPro" id="IPR017451">
    <property type="entry name" value="F-box-assoc_interact_dom"/>
</dbReference>
<dbReference type="PANTHER" id="PTHR31672">
    <property type="entry name" value="BNACNNG10540D PROTEIN"/>
    <property type="match status" value="1"/>
</dbReference>
<dbReference type="InterPro" id="IPR001810">
    <property type="entry name" value="F-box_dom"/>
</dbReference>
<protein>
    <submittedName>
        <fullName evidence="3">Uncharacterized protein</fullName>
    </submittedName>
</protein>
<dbReference type="InterPro" id="IPR013187">
    <property type="entry name" value="F-box-assoc_dom_typ3"/>
</dbReference>
<dbReference type="AlphaFoldDB" id="B9S703"/>